<gene>
    <name evidence="6" type="ORF">ASILVAE211_22545</name>
</gene>
<sequence>MFMIMDKPIMNIVQDKYEQRSQRPATLARKTELAARLIDLADAAIDAAGVQELRARALAEAAGCSVGAIYSVFPDLDELILTVNGRTLDRIDAALAAAVLGCTTPMQQMERLASAYLNYAVDHRGHWSALFQHRMIGERPLPGWYATRLDLAFRHIEGPLQVLRPDLDEASRVQLARTVFSAVHGVVELGLSGKALSGTPETIGDQVQILVSAIAHGLAWKNRELK</sequence>
<dbReference type="PROSITE" id="PS50977">
    <property type="entry name" value="HTH_TETR_2"/>
    <property type="match status" value="1"/>
</dbReference>
<reference evidence="6" key="2">
    <citation type="submission" date="2021-01" db="EMBL/GenBank/DDBJ databases">
        <authorList>
            <person name="Mieszkin S."/>
            <person name="Pouder E."/>
            <person name="Alain K."/>
        </authorList>
    </citation>
    <scope>NUCLEOTIDE SEQUENCE</scope>
    <source>
        <strain evidence="6">HW T2.11</strain>
    </source>
</reference>
<feature type="DNA-binding region" description="H-T-H motif" evidence="4">
    <location>
        <begin position="54"/>
        <end position="73"/>
    </location>
</feature>
<dbReference type="SUPFAM" id="SSF46689">
    <property type="entry name" value="Homeodomain-like"/>
    <property type="match status" value="1"/>
</dbReference>
<evidence type="ECO:0000256" key="4">
    <source>
        <dbReference type="PROSITE-ProRule" id="PRU00335"/>
    </source>
</evidence>
<dbReference type="InterPro" id="IPR025996">
    <property type="entry name" value="MT1864/Rv1816-like_C"/>
</dbReference>
<dbReference type="InterPro" id="IPR009057">
    <property type="entry name" value="Homeodomain-like_sf"/>
</dbReference>
<evidence type="ECO:0000259" key="5">
    <source>
        <dbReference type="PROSITE" id="PS50977"/>
    </source>
</evidence>
<evidence type="ECO:0000256" key="2">
    <source>
        <dbReference type="ARBA" id="ARBA00023125"/>
    </source>
</evidence>
<organism evidence="6 7">
    <name type="scientific">Acidisoma silvae</name>
    <dbReference type="NCBI Taxonomy" id="2802396"/>
    <lineage>
        <taxon>Bacteria</taxon>
        <taxon>Pseudomonadati</taxon>
        <taxon>Pseudomonadota</taxon>
        <taxon>Alphaproteobacteria</taxon>
        <taxon>Acetobacterales</taxon>
        <taxon>Acidocellaceae</taxon>
        <taxon>Acidisoma</taxon>
    </lineage>
</organism>
<evidence type="ECO:0000256" key="3">
    <source>
        <dbReference type="ARBA" id="ARBA00023163"/>
    </source>
</evidence>
<name>A0A963YVQ6_9PROT</name>
<keyword evidence="2 4" id="KW-0238">DNA-binding</keyword>
<keyword evidence="3" id="KW-0804">Transcription</keyword>
<accession>A0A963YVQ6</accession>
<dbReference type="Pfam" id="PF13305">
    <property type="entry name" value="TetR_C_33"/>
    <property type="match status" value="1"/>
</dbReference>
<reference evidence="6" key="1">
    <citation type="journal article" date="2021" name="Microorganisms">
        <title>Acidisoma silvae sp. nov. and Acidisomacellulosilytica sp. nov., Two Acidophilic Bacteria Isolated from Decaying Wood, Hydrolyzing Cellulose and Producing Poly-3-hydroxybutyrate.</title>
        <authorList>
            <person name="Mieszkin S."/>
            <person name="Pouder E."/>
            <person name="Uroz S."/>
            <person name="Simon-Colin C."/>
            <person name="Alain K."/>
        </authorList>
    </citation>
    <scope>NUCLEOTIDE SEQUENCE</scope>
    <source>
        <strain evidence="6">HW T2.11</strain>
    </source>
</reference>
<dbReference type="InterPro" id="IPR001647">
    <property type="entry name" value="HTH_TetR"/>
</dbReference>
<comment type="caution">
    <text evidence="6">The sequence shown here is derived from an EMBL/GenBank/DDBJ whole genome shotgun (WGS) entry which is preliminary data.</text>
</comment>
<evidence type="ECO:0000313" key="7">
    <source>
        <dbReference type="Proteomes" id="UP000708298"/>
    </source>
</evidence>
<dbReference type="PANTHER" id="PTHR30055">
    <property type="entry name" value="HTH-TYPE TRANSCRIPTIONAL REGULATOR RUTR"/>
    <property type="match status" value="1"/>
</dbReference>
<dbReference type="InterPro" id="IPR036271">
    <property type="entry name" value="Tet_transcr_reg_TetR-rel_C_sf"/>
</dbReference>
<protein>
    <submittedName>
        <fullName evidence="6">WHG domain-containing protein</fullName>
    </submittedName>
</protein>
<keyword evidence="1" id="KW-0805">Transcription regulation</keyword>
<dbReference type="GO" id="GO:0000976">
    <property type="term" value="F:transcription cis-regulatory region binding"/>
    <property type="evidence" value="ECO:0007669"/>
    <property type="project" value="TreeGrafter"/>
</dbReference>
<dbReference type="Gene3D" id="1.10.357.10">
    <property type="entry name" value="Tetracycline Repressor, domain 2"/>
    <property type="match status" value="1"/>
</dbReference>
<evidence type="ECO:0000313" key="6">
    <source>
        <dbReference type="EMBL" id="MCB8877986.1"/>
    </source>
</evidence>
<evidence type="ECO:0000256" key="1">
    <source>
        <dbReference type="ARBA" id="ARBA00023015"/>
    </source>
</evidence>
<dbReference type="Proteomes" id="UP000708298">
    <property type="component" value="Unassembled WGS sequence"/>
</dbReference>
<dbReference type="SUPFAM" id="SSF48498">
    <property type="entry name" value="Tetracyclin repressor-like, C-terminal domain"/>
    <property type="match status" value="1"/>
</dbReference>
<keyword evidence="7" id="KW-1185">Reference proteome</keyword>
<proteinExistence type="predicted"/>
<dbReference type="PANTHER" id="PTHR30055:SF234">
    <property type="entry name" value="HTH-TYPE TRANSCRIPTIONAL REGULATOR BETI"/>
    <property type="match status" value="1"/>
</dbReference>
<dbReference type="RefSeq" id="WP_227323632.1">
    <property type="nucleotide sequence ID" value="NZ_JAESVB010000021.1"/>
</dbReference>
<dbReference type="AlphaFoldDB" id="A0A963YVQ6"/>
<dbReference type="InterPro" id="IPR050109">
    <property type="entry name" value="HTH-type_TetR-like_transc_reg"/>
</dbReference>
<feature type="domain" description="HTH tetR-type" evidence="5">
    <location>
        <begin position="31"/>
        <end position="91"/>
    </location>
</feature>
<dbReference type="EMBL" id="JAESVB010000021">
    <property type="protein sequence ID" value="MCB8877986.1"/>
    <property type="molecule type" value="Genomic_DNA"/>
</dbReference>
<dbReference type="GO" id="GO:0003700">
    <property type="term" value="F:DNA-binding transcription factor activity"/>
    <property type="evidence" value="ECO:0007669"/>
    <property type="project" value="TreeGrafter"/>
</dbReference>